<gene>
    <name evidence="3" type="ORF">BV898_18612</name>
</gene>
<proteinExistence type="predicted"/>
<dbReference type="EMBL" id="MTYJ01000381">
    <property type="protein sequence ID" value="OWA54200.1"/>
    <property type="molecule type" value="Genomic_DNA"/>
</dbReference>
<feature type="compositionally biased region" description="Low complexity" evidence="1">
    <location>
        <begin position="497"/>
        <end position="511"/>
    </location>
</feature>
<keyword evidence="2" id="KW-0812">Transmembrane</keyword>
<evidence type="ECO:0000313" key="4">
    <source>
        <dbReference type="Proteomes" id="UP000192578"/>
    </source>
</evidence>
<feature type="transmembrane region" description="Helical" evidence="2">
    <location>
        <begin position="405"/>
        <end position="428"/>
    </location>
</feature>
<feature type="region of interest" description="Disordered" evidence="1">
    <location>
        <begin position="66"/>
        <end position="352"/>
    </location>
</feature>
<dbReference type="Pfam" id="PF06809">
    <property type="entry name" value="NPDC1"/>
    <property type="match status" value="1"/>
</dbReference>
<keyword evidence="2" id="KW-0472">Membrane</keyword>
<dbReference type="Proteomes" id="UP000192578">
    <property type="component" value="Unassembled WGS sequence"/>
</dbReference>
<dbReference type="PANTHER" id="PTHR23352">
    <property type="entry name" value="NEURAL PROLIFERATION DIFFERENTIATION AND CONTROL PROTEIN-1 NPDC-1 PROTEIN"/>
    <property type="match status" value="1"/>
</dbReference>
<feature type="compositionally biased region" description="Acidic residues" evidence="1">
    <location>
        <begin position="202"/>
        <end position="219"/>
    </location>
</feature>
<keyword evidence="4" id="KW-1185">Reference proteome</keyword>
<protein>
    <submittedName>
        <fullName evidence="3">Uncharacterized protein</fullName>
    </submittedName>
</protein>
<comment type="caution">
    <text evidence="3">The sequence shown here is derived from an EMBL/GenBank/DDBJ whole genome shotgun (WGS) entry which is preliminary data.</text>
</comment>
<feature type="compositionally biased region" description="Polar residues" evidence="1">
    <location>
        <begin position="264"/>
        <end position="284"/>
    </location>
</feature>
<evidence type="ECO:0000313" key="3">
    <source>
        <dbReference type="EMBL" id="OWA54200.1"/>
    </source>
</evidence>
<accession>A0A9X6RNM8</accession>
<dbReference type="AlphaFoldDB" id="A0A9X6RNM8"/>
<feature type="region of interest" description="Disordered" evidence="1">
    <location>
        <begin position="497"/>
        <end position="559"/>
    </location>
</feature>
<evidence type="ECO:0000256" key="2">
    <source>
        <dbReference type="SAM" id="Phobius"/>
    </source>
</evidence>
<keyword evidence="2" id="KW-1133">Transmembrane helix</keyword>
<feature type="compositionally biased region" description="Polar residues" evidence="1">
    <location>
        <begin position="292"/>
        <end position="349"/>
    </location>
</feature>
<evidence type="ECO:0000256" key="1">
    <source>
        <dbReference type="SAM" id="MobiDB-lite"/>
    </source>
</evidence>
<dbReference type="InterPro" id="IPR009635">
    <property type="entry name" value="NPDC1"/>
</dbReference>
<name>A0A9X6RNM8_HYPEX</name>
<dbReference type="Gene3D" id="1.20.5.320">
    <property type="entry name" value="6-Phosphogluconate Dehydrogenase, domain 3"/>
    <property type="match status" value="1"/>
</dbReference>
<sequence>MDDDKINREAYRHDLNWDEQLDGSYDLVMPSWEKPTLTKTPPKPVDDSIPVTVVEETVPALKVVAPRASTPKKGPRIPTIHDEVPLYLSSDRAADLEPGRRPSTTAEPDLSAWARYNQNFDHNEQGEQGEQGERGERGEQGEQGEQGEVEIVLGSAQHDNLERSASVADVETEEETGGGDAEEEEEDDEGNDQVSRESSSGDLEDDSGSEDKDGEETPETDVVPIPAPPLATEVTSSSARLASVRPSRRPTRPVVQAKVAVTVAPQTSARKTTVGQTRQRQAMSGGSPPPRQTLSRGSPSHGQTLSGGSSQPMQTFSEAMSEPSQVDTPKTAKQTGPSSQTIHRQTVSANLKRPVQTMSVVQTVHRQVHRQAVPARLQAESPRPVQAPSGPLIILPTNQHEDNGIVAPIVMGCVGAAVVGCLIAGVFYRRHTRMQHHRKHSYYSGDEADEPTYGITGPAYQHGSFDGGVSGPVGDGFLARSAEAFHFQQCKRQIKSGSLTSNTSSSAKSGRSGSGRERYSVHSDCVGESSGSSGEEEEDGEEDGEEQGSDFGDYTVYECPGLAPASESFEVVNPLFAHQDRHNVTVVVSDD</sequence>
<reference evidence="4" key="1">
    <citation type="submission" date="2017-01" db="EMBL/GenBank/DDBJ databases">
        <title>Comparative genomics of anhydrobiosis in the tardigrade Hypsibius dujardini.</title>
        <authorList>
            <person name="Yoshida Y."/>
            <person name="Koutsovoulos G."/>
            <person name="Laetsch D."/>
            <person name="Stevens L."/>
            <person name="Kumar S."/>
            <person name="Horikawa D."/>
            <person name="Ishino K."/>
            <person name="Komine S."/>
            <person name="Tomita M."/>
            <person name="Blaxter M."/>
            <person name="Arakawa K."/>
        </authorList>
    </citation>
    <scope>NUCLEOTIDE SEQUENCE [LARGE SCALE GENOMIC DNA]</scope>
    <source>
        <strain evidence="4">Z151</strain>
    </source>
</reference>
<feature type="compositionally biased region" description="Acidic residues" evidence="1">
    <location>
        <begin position="534"/>
        <end position="548"/>
    </location>
</feature>
<dbReference type="PANTHER" id="PTHR23352:SF2">
    <property type="entry name" value="NEURAL PROLIFERATION DIFFERENTIATION AND CONTROL PROTEIN 1"/>
    <property type="match status" value="1"/>
</dbReference>
<organism evidence="3 4">
    <name type="scientific">Hypsibius exemplaris</name>
    <name type="common">Freshwater tardigrade</name>
    <dbReference type="NCBI Taxonomy" id="2072580"/>
    <lineage>
        <taxon>Eukaryota</taxon>
        <taxon>Metazoa</taxon>
        <taxon>Ecdysozoa</taxon>
        <taxon>Tardigrada</taxon>
        <taxon>Eutardigrada</taxon>
        <taxon>Parachela</taxon>
        <taxon>Hypsibioidea</taxon>
        <taxon>Hypsibiidae</taxon>
        <taxon>Hypsibius</taxon>
    </lineage>
</organism>
<dbReference type="GO" id="GO:0016020">
    <property type="term" value="C:membrane"/>
    <property type="evidence" value="ECO:0007669"/>
    <property type="project" value="InterPro"/>
</dbReference>
<feature type="compositionally biased region" description="Acidic residues" evidence="1">
    <location>
        <begin position="170"/>
        <end position="191"/>
    </location>
</feature>
<feature type="compositionally biased region" description="Basic and acidic residues" evidence="1">
    <location>
        <begin position="121"/>
        <end position="140"/>
    </location>
</feature>